<comment type="caution">
    <text evidence="2">The sequence shown here is derived from an EMBL/GenBank/DDBJ whole genome shotgun (WGS) entry which is preliminary data.</text>
</comment>
<sequence length="204" mass="21639">MANSFVTFYDSYCNNTKADETVSGSVYHSKADYGKPHPSSYSNFDSKAKSTQPNTHTCRSNSSTGDQETNNSSFNIVFNTVFNGDDDTTPRTASTFPSAATQVRSRSGHCDAAIADYLTYSASYGEGGNNLTPAPTNYGSLTPAPTKYGTGRNGAHGDTGGDNAVAVDRRPCYIAADSNTVSSSVQGTEPVALQRVSLLRLLQL</sequence>
<organism evidence="2 3">
    <name type="scientific">Phytophthora nicotianae CJ01A1</name>
    <dbReference type="NCBI Taxonomy" id="1317063"/>
    <lineage>
        <taxon>Eukaryota</taxon>
        <taxon>Sar</taxon>
        <taxon>Stramenopiles</taxon>
        <taxon>Oomycota</taxon>
        <taxon>Peronosporomycetes</taxon>
        <taxon>Peronosporales</taxon>
        <taxon>Peronosporaceae</taxon>
        <taxon>Phytophthora</taxon>
    </lineage>
</organism>
<evidence type="ECO:0000313" key="3">
    <source>
        <dbReference type="Proteomes" id="UP000018958"/>
    </source>
</evidence>
<proteinExistence type="predicted"/>
<accession>W2WGT6</accession>
<dbReference type="Proteomes" id="UP000018958">
    <property type="component" value="Unassembled WGS sequence"/>
</dbReference>
<evidence type="ECO:0000313" key="2">
    <source>
        <dbReference type="EMBL" id="ETP09328.1"/>
    </source>
</evidence>
<name>W2WGT6_PHYNI</name>
<feature type="region of interest" description="Disordered" evidence="1">
    <location>
        <begin position="37"/>
        <end position="71"/>
    </location>
</feature>
<gene>
    <name evidence="2" type="ORF">F441_14801</name>
</gene>
<dbReference type="EMBL" id="ANIX01002954">
    <property type="protein sequence ID" value="ETP09328.1"/>
    <property type="molecule type" value="Genomic_DNA"/>
</dbReference>
<feature type="compositionally biased region" description="Polar residues" evidence="1">
    <location>
        <begin position="39"/>
        <end position="71"/>
    </location>
</feature>
<evidence type="ECO:0000256" key="1">
    <source>
        <dbReference type="SAM" id="MobiDB-lite"/>
    </source>
</evidence>
<reference evidence="2 3" key="1">
    <citation type="submission" date="2013-11" db="EMBL/GenBank/DDBJ databases">
        <title>The Genome Sequence of Phytophthora parasitica CJ01A1.</title>
        <authorList>
            <consortium name="The Broad Institute Genomics Platform"/>
            <person name="Russ C."/>
            <person name="Tyler B."/>
            <person name="Panabieres F."/>
            <person name="Shan W."/>
            <person name="Tripathy S."/>
            <person name="Grunwald N."/>
            <person name="Machado M."/>
            <person name="Johnson C.S."/>
            <person name="Walker B."/>
            <person name="Young S.K."/>
            <person name="Zeng Q."/>
            <person name="Gargeya S."/>
            <person name="Fitzgerald M."/>
            <person name="Haas B."/>
            <person name="Abouelleil A."/>
            <person name="Allen A.W."/>
            <person name="Alvarado L."/>
            <person name="Arachchi H.M."/>
            <person name="Berlin A.M."/>
            <person name="Chapman S.B."/>
            <person name="Gainer-Dewar J."/>
            <person name="Goldberg J."/>
            <person name="Griggs A."/>
            <person name="Gujja S."/>
            <person name="Hansen M."/>
            <person name="Howarth C."/>
            <person name="Imamovic A."/>
            <person name="Ireland A."/>
            <person name="Larimer J."/>
            <person name="McCowan C."/>
            <person name="Murphy C."/>
            <person name="Pearson M."/>
            <person name="Poon T.W."/>
            <person name="Priest M."/>
            <person name="Roberts A."/>
            <person name="Saif S."/>
            <person name="Shea T."/>
            <person name="Sisk P."/>
            <person name="Sykes S."/>
            <person name="Wortman J."/>
            <person name="Nusbaum C."/>
            <person name="Birren B."/>
        </authorList>
    </citation>
    <scope>NUCLEOTIDE SEQUENCE [LARGE SCALE GENOMIC DNA]</scope>
    <source>
        <strain evidence="2 3">CJ01A1</strain>
    </source>
</reference>
<protein>
    <submittedName>
        <fullName evidence="2">Uncharacterized protein</fullName>
    </submittedName>
</protein>
<dbReference type="AlphaFoldDB" id="W2WGT6"/>